<evidence type="ECO:0000256" key="4">
    <source>
        <dbReference type="SAM" id="Phobius"/>
    </source>
</evidence>
<dbReference type="EMBL" id="JBJQND010000008">
    <property type="protein sequence ID" value="KAL3870093.1"/>
    <property type="molecule type" value="Genomic_DNA"/>
</dbReference>
<dbReference type="InterPro" id="IPR001611">
    <property type="entry name" value="Leu-rich_rpt"/>
</dbReference>
<feature type="non-terminal residue" evidence="5">
    <location>
        <position position="1"/>
    </location>
</feature>
<evidence type="ECO:0000313" key="6">
    <source>
        <dbReference type="Proteomes" id="UP001634394"/>
    </source>
</evidence>
<dbReference type="Gene3D" id="3.80.10.10">
    <property type="entry name" value="Ribonuclease Inhibitor"/>
    <property type="match status" value="3"/>
</dbReference>
<dbReference type="AlphaFoldDB" id="A0ABD3WA51"/>
<dbReference type="InterPro" id="IPR032675">
    <property type="entry name" value="LRR_dom_sf"/>
</dbReference>
<organism evidence="5 6">
    <name type="scientific">Sinanodonta woodiana</name>
    <name type="common">Chinese pond mussel</name>
    <name type="synonym">Anodonta woodiana</name>
    <dbReference type="NCBI Taxonomy" id="1069815"/>
    <lineage>
        <taxon>Eukaryota</taxon>
        <taxon>Metazoa</taxon>
        <taxon>Spiralia</taxon>
        <taxon>Lophotrochozoa</taxon>
        <taxon>Mollusca</taxon>
        <taxon>Bivalvia</taxon>
        <taxon>Autobranchia</taxon>
        <taxon>Heteroconchia</taxon>
        <taxon>Palaeoheterodonta</taxon>
        <taxon>Unionida</taxon>
        <taxon>Unionoidea</taxon>
        <taxon>Unionidae</taxon>
        <taxon>Unioninae</taxon>
        <taxon>Sinanodonta</taxon>
    </lineage>
</organism>
<dbReference type="SMART" id="SM00365">
    <property type="entry name" value="LRR_SD22"/>
    <property type="match status" value="3"/>
</dbReference>
<evidence type="ECO:0000256" key="3">
    <source>
        <dbReference type="ARBA" id="ARBA00022737"/>
    </source>
</evidence>
<keyword evidence="4" id="KW-0812">Transmembrane</keyword>
<sequence>LFGASAFGAAAATTTFSISLLKINQRCLDYIAHTLCDHITNPHACDTNSGSRDWRYVVRMGLPTSLINLGIFSLLAVWIPPLFSTKVKCPGQTDIPCDCLLDTKTLISANWKFVIDCASRNLTYIPDMHIPEGVKVHELLLQNNTIVKLSHPFLKRKILIEMIDISSNPFDKRELVPGSFETVGLYVKKLNLRNIGISLSAPILFLYGLGSLEHLDLSGNGNWFLTLPKDFLFDQGLVSLRTLILKSCKILKIETGAFNGLRSLEELDLSYNYLTEVPHALSNIRTLRVLNLQNNDLMSIHSNAFSSLRCLEELDLSGNLLGQIDSVEKGAFNGLTALRKLSVADCGLTSLPISEMSGFSNLQHLNISRNPLILNSIAFTGLEGLTHLSIEGVGIDHFNRLPLLGLKRLYFLDISHNNITEIKNDSFKGWMARWIILRGNFIRNIHPKAFAALQLPVKFDFSENMITSPQFILDVPKCTFYYMNIHNNFINCDCTVEKLVHSRLVQRLDADCKLDNGTLVSVHDLKVMGSLTEECGRTEVTYCDWWLLSKAERFSSILTLYFVISISFAVLRFI</sequence>
<dbReference type="Proteomes" id="UP001634394">
    <property type="component" value="Unassembled WGS sequence"/>
</dbReference>
<reference evidence="5 6" key="1">
    <citation type="submission" date="2024-11" db="EMBL/GenBank/DDBJ databases">
        <title>Chromosome-level genome assembly of the freshwater bivalve Anodonta woodiana.</title>
        <authorList>
            <person name="Chen X."/>
        </authorList>
    </citation>
    <scope>NUCLEOTIDE SEQUENCE [LARGE SCALE GENOMIC DNA]</scope>
    <source>
        <strain evidence="5">MN2024</strain>
        <tissue evidence="5">Gills</tissue>
    </source>
</reference>
<proteinExistence type="predicted"/>
<gene>
    <name evidence="5" type="ORF">ACJMK2_042706</name>
</gene>
<keyword evidence="3" id="KW-0677">Repeat</keyword>
<keyword evidence="2" id="KW-0732">Signal</keyword>
<keyword evidence="4" id="KW-0472">Membrane</keyword>
<dbReference type="InterPro" id="IPR050328">
    <property type="entry name" value="Dev_Immune_Receptor"/>
</dbReference>
<dbReference type="Pfam" id="PF00560">
    <property type="entry name" value="LRR_1"/>
    <property type="match status" value="1"/>
</dbReference>
<keyword evidence="6" id="KW-1185">Reference proteome</keyword>
<evidence type="ECO:0000313" key="5">
    <source>
        <dbReference type="EMBL" id="KAL3870093.1"/>
    </source>
</evidence>
<evidence type="ECO:0000256" key="1">
    <source>
        <dbReference type="ARBA" id="ARBA00022614"/>
    </source>
</evidence>
<evidence type="ECO:0000256" key="2">
    <source>
        <dbReference type="ARBA" id="ARBA00022729"/>
    </source>
</evidence>
<comment type="caution">
    <text evidence="5">The sequence shown here is derived from an EMBL/GenBank/DDBJ whole genome shotgun (WGS) entry which is preliminary data.</text>
</comment>
<name>A0ABD3WA51_SINWO</name>
<protein>
    <submittedName>
        <fullName evidence="5">Uncharacterized protein</fullName>
    </submittedName>
</protein>
<dbReference type="PROSITE" id="PS51450">
    <property type="entry name" value="LRR"/>
    <property type="match status" value="4"/>
</dbReference>
<dbReference type="SUPFAM" id="SSF52058">
    <property type="entry name" value="L domain-like"/>
    <property type="match status" value="1"/>
</dbReference>
<keyword evidence="1" id="KW-0433">Leucine-rich repeat</keyword>
<accession>A0ABD3WA51</accession>
<dbReference type="PANTHER" id="PTHR24373:SF370">
    <property type="entry name" value="FISH-LIPS, ISOFORM E"/>
    <property type="match status" value="1"/>
</dbReference>
<dbReference type="Pfam" id="PF13855">
    <property type="entry name" value="LRR_8"/>
    <property type="match status" value="2"/>
</dbReference>
<dbReference type="PANTHER" id="PTHR24373">
    <property type="entry name" value="SLIT RELATED LEUCINE-RICH REPEAT NEURONAL PROTEIN"/>
    <property type="match status" value="1"/>
</dbReference>
<feature type="transmembrane region" description="Helical" evidence="4">
    <location>
        <begin position="56"/>
        <end position="79"/>
    </location>
</feature>
<dbReference type="SMART" id="SM00369">
    <property type="entry name" value="LRR_TYP"/>
    <property type="match status" value="7"/>
</dbReference>
<keyword evidence="4" id="KW-1133">Transmembrane helix</keyword>
<dbReference type="InterPro" id="IPR003591">
    <property type="entry name" value="Leu-rich_rpt_typical-subtyp"/>
</dbReference>